<keyword evidence="3" id="KW-1185">Reference proteome</keyword>
<dbReference type="EMBL" id="QXTG01000001">
    <property type="protein sequence ID" value="RIX30627.1"/>
    <property type="molecule type" value="Genomic_DNA"/>
</dbReference>
<dbReference type="AlphaFoldDB" id="A0A3A1U593"/>
<protein>
    <submittedName>
        <fullName evidence="2">Uncharacterized protein</fullName>
    </submittedName>
</protein>
<proteinExistence type="predicted"/>
<comment type="caution">
    <text evidence="2">The sequence shown here is derived from an EMBL/GenBank/DDBJ whole genome shotgun (WGS) entry which is preliminary data.</text>
</comment>
<dbReference type="Proteomes" id="UP000265742">
    <property type="component" value="Unassembled WGS sequence"/>
</dbReference>
<feature type="transmembrane region" description="Helical" evidence="1">
    <location>
        <begin position="38"/>
        <end position="60"/>
    </location>
</feature>
<dbReference type="RefSeq" id="WP_119480988.1">
    <property type="nucleotide sequence ID" value="NZ_QXTG01000001.1"/>
</dbReference>
<name>A0A3A1U593_9MICO</name>
<evidence type="ECO:0000313" key="2">
    <source>
        <dbReference type="EMBL" id="RIX30627.1"/>
    </source>
</evidence>
<keyword evidence="1" id="KW-0472">Membrane</keyword>
<gene>
    <name evidence="2" type="ORF">D1781_04210</name>
</gene>
<evidence type="ECO:0000313" key="3">
    <source>
        <dbReference type="Proteomes" id="UP000265742"/>
    </source>
</evidence>
<organism evidence="2 3">
    <name type="scientific">Amnibacterium setariae</name>
    <dbReference type="NCBI Taxonomy" id="2306585"/>
    <lineage>
        <taxon>Bacteria</taxon>
        <taxon>Bacillati</taxon>
        <taxon>Actinomycetota</taxon>
        <taxon>Actinomycetes</taxon>
        <taxon>Micrococcales</taxon>
        <taxon>Microbacteriaceae</taxon>
        <taxon>Amnibacterium</taxon>
    </lineage>
</organism>
<keyword evidence="1" id="KW-0812">Transmembrane</keyword>
<reference evidence="3" key="1">
    <citation type="submission" date="2018-09" db="EMBL/GenBank/DDBJ databases">
        <authorList>
            <person name="Kim I."/>
        </authorList>
    </citation>
    <scope>NUCLEOTIDE SEQUENCE [LARGE SCALE GENOMIC DNA]</scope>
    <source>
        <strain evidence="3">DD4a</strain>
    </source>
</reference>
<sequence length="167" mass="16631">MSDDLPGPERHSAGLPSDEQLRRIAGGVRRRIERRGRIARQVAGASAAVLVVAGGIALLAPIARTAGSATSAGGSGGSSAAEQVAVTCHDGTRTAKAEAPVGALPSSAAAACTRVLRTLPEAASGQERPTPAASPSPAAVLCETPRGILHVYLDGSGCAAHGMTQRP</sequence>
<accession>A0A3A1U593</accession>
<evidence type="ECO:0000256" key="1">
    <source>
        <dbReference type="SAM" id="Phobius"/>
    </source>
</evidence>
<keyword evidence="1" id="KW-1133">Transmembrane helix</keyword>